<dbReference type="RefSeq" id="XP_033656448.1">
    <property type="nucleotide sequence ID" value="XM_033800720.1"/>
</dbReference>
<proteinExistence type="predicted"/>
<evidence type="ECO:0000256" key="1">
    <source>
        <dbReference type="SAM" id="MobiDB-lite"/>
    </source>
</evidence>
<reference evidence="2" key="1">
    <citation type="journal article" date="2020" name="Stud. Mycol.">
        <title>101 Dothideomycetes genomes: a test case for predicting lifestyles and emergence of pathogens.</title>
        <authorList>
            <person name="Haridas S."/>
            <person name="Albert R."/>
            <person name="Binder M."/>
            <person name="Bloem J."/>
            <person name="Labutti K."/>
            <person name="Salamov A."/>
            <person name="Andreopoulos B."/>
            <person name="Baker S."/>
            <person name="Barry K."/>
            <person name="Bills G."/>
            <person name="Bluhm B."/>
            <person name="Cannon C."/>
            <person name="Castanera R."/>
            <person name="Culley D."/>
            <person name="Daum C."/>
            <person name="Ezra D."/>
            <person name="Gonzalez J."/>
            <person name="Henrissat B."/>
            <person name="Kuo A."/>
            <person name="Liang C."/>
            <person name="Lipzen A."/>
            <person name="Lutzoni F."/>
            <person name="Magnuson J."/>
            <person name="Mondo S."/>
            <person name="Nolan M."/>
            <person name="Ohm R."/>
            <person name="Pangilinan J."/>
            <person name="Park H.-J."/>
            <person name="Ramirez L."/>
            <person name="Alfaro M."/>
            <person name="Sun H."/>
            <person name="Tritt A."/>
            <person name="Yoshinaga Y."/>
            <person name="Zwiers L.-H."/>
            <person name="Turgeon B."/>
            <person name="Goodwin S."/>
            <person name="Spatafora J."/>
            <person name="Crous P."/>
            <person name="Grigoriev I."/>
        </authorList>
    </citation>
    <scope>NUCLEOTIDE SEQUENCE</scope>
    <source>
        <strain evidence="2">CBS 379.55</strain>
    </source>
</reference>
<feature type="region of interest" description="Disordered" evidence="1">
    <location>
        <begin position="142"/>
        <end position="228"/>
    </location>
</feature>
<feature type="compositionally biased region" description="Basic and acidic residues" evidence="1">
    <location>
        <begin position="50"/>
        <end position="64"/>
    </location>
</feature>
<organism evidence="2 3">
    <name type="scientific">Westerdykella ornata</name>
    <dbReference type="NCBI Taxonomy" id="318751"/>
    <lineage>
        <taxon>Eukaryota</taxon>
        <taxon>Fungi</taxon>
        <taxon>Dikarya</taxon>
        <taxon>Ascomycota</taxon>
        <taxon>Pezizomycotina</taxon>
        <taxon>Dothideomycetes</taxon>
        <taxon>Pleosporomycetidae</taxon>
        <taxon>Pleosporales</taxon>
        <taxon>Sporormiaceae</taxon>
        <taxon>Westerdykella</taxon>
    </lineage>
</organism>
<dbReference type="OrthoDB" id="3794856at2759"/>
<evidence type="ECO:0000313" key="2">
    <source>
        <dbReference type="EMBL" id="KAF2278909.1"/>
    </source>
</evidence>
<feature type="compositionally biased region" description="Basic and acidic residues" evidence="1">
    <location>
        <begin position="200"/>
        <end position="211"/>
    </location>
</feature>
<dbReference type="Proteomes" id="UP000800097">
    <property type="component" value="Unassembled WGS sequence"/>
</dbReference>
<dbReference type="AlphaFoldDB" id="A0A6A6JV43"/>
<gene>
    <name evidence="2" type="ORF">EI97DRAFT_456341</name>
</gene>
<protein>
    <submittedName>
        <fullName evidence="2">Uncharacterized protein</fullName>
    </submittedName>
</protein>
<name>A0A6A6JV43_WESOR</name>
<keyword evidence="3" id="KW-1185">Reference proteome</keyword>
<sequence>MDKITQLLNYSKSTCEALMKSEKLWTVIGTPDNLVARTRTNAEQNKRKKAVIEAGKRATQRRAEPGTIGLRVQPTGGVSDGVPGEASELAPSIISANKATVHPTPALPVDWDTSTTASQGEFSASKSLLADHDNVLAHEYNESVRLAPEAETKSSVPAPREGPGGSELLDVGTISPVKTSKRKRFQRSMNKIGAKQAPSVKEENGKSRKEADEESAGPHMLRTKPRRM</sequence>
<accession>A0A6A6JV43</accession>
<evidence type="ECO:0000313" key="3">
    <source>
        <dbReference type="Proteomes" id="UP000800097"/>
    </source>
</evidence>
<feature type="compositionally biased region" description="Basic and acidic residues" evidence="1">
    <location>
        <begin position="142"/>
        <end position="152"/>
    </location>
</feature>
<feature type="region of interest" description="Disordered" evidence="1">
    <location>
        <begin position="46"/>
        <end position="86"/>
    </location>
</feature>
<dbReference type="GeneID" id="54553895"/>
<dbReference type="EMBL" id="ML986487">
    <property type="protein sequence ID" value="KAF2278909.1"/>
    <property type="molecule type" value="Genomic_DNA"/>
</dbReference>